<name>A0A9N9K999_9GLOM</name>
<protein>
    <submittedName>
        <fullName evidence="1">19237_t:CDS:1</fullName>
    </submittedName>
</protein>
<dbReference type="Proteomes" id="UP000789405">
    <property type="component" value="Unassembled WGS sequence"/>
</dbReference>
<evidence type="ECO:0000313" key="2">
    <source>
        <dbReference type="Proteomes" id="UP000789405"/>
    </source>
</evidence>
<keyword evidence="2" id="KW-1185">Reference proteome</keyword>
<sequence length="44" mass="5158">FCNNGSSGVPNGKDNLNSNFYEVYANYLTEFVRWYNEQELFSEP</sequence>
<dbReference type="EMBL" id="CAJVPY010050080">
    <property type="protein sequence ID" value="CAG8813420.1"/>
    <property type="molecule type" value="Genomic_DNA"/>
</dbReference>
<organism evidence="1 2">
    <name type="scientific">Dentiscutata erythropus</name>
    <dbReference type="NCBI Taxonomy" id="1348616"/>
    <lineage>
        <taxon>Eukaryota</taxon>
        <taxon>Fungi</taxon>
        <taxon>Fungi incertae sedis</taxon>
        <taxon>Mucoromycota</taxon>
        <taxon>Glomeromycotina</taxon>
        <taxon>Glomeromycetes</taxon>
        <taxon>Diversisporales</taxon>
        <taxon>Gigasporaceae</taxon>
        <taxon>Dentiscutata</taxon>
    </lineage>
</organism>
<gene>
    <name evidence="1" type="ORF">DERYTH_LOCUS25796</name>
</gene>
<evidence type="ECO:0000313" key="1">
    <source>
        <dbReference type="EMBL" id="CAG8813420.1"/>
    </source>
</evidence>
<comment type="caution">
    <text evidence="1">The sequence shown here is derived from an EMBL/GenBank/DDBJ whole genome shotgun (WGS) entry which is preliminary data.</text>
</comment>
<proteinExistence type="predicted"/>
<feature type="non-terminal residue" evidence="1">
    <location>
        <position position="1"/>
    </location>
</feature>
<reference evidence="1" key="1">
    <citation type="submission" date="2021-06" db="EMBL/GenBank/DDBJ databases">
        <authorList>
            <person name="Kallberg Y."/>
            <person name="Tangrot J."/>
            <person name="Rosling A."/>
        </authorList>
    </citation>
    <scope>NUCLEOTIDE SEQUENCE</scope>
    <source>
        <strain evidence="1">MA453B</strain>
    </source>
</reference>
<dbReference type="AlphaFoldDB" id="A0A9N9K999"/>
<accession>A0A9N9K999</accession>